<name>A0A7S7LBH1_9BACI</name>
<evidence type="ECO:0000313" key="1">
    <source>
        <dbReference type="EMBL" id="QOY37993.1"/>
    </source>
</evidence>
<dbReference type="EMBL" id="CP063356">
    <property type="protein sequence ID" value="QOY37993.1"/>
    <property type="molecule type" value="Genomic_DNA"/>
</dbReference>
<sequence>MEDLFQYKTPKKRAKKKEVEVSLSERFKHPLIHREIHGDKIYTPLDPTRLWGI</sequence>
<reference evidence="1 2" key="2">
    <citation type="journal article" date="2019" name="Int. J. Syst. Evol. Microbiol.">
        <title>Anaerobacillus isosaccharinicus sp. nov., an alkaliphilic bacterium which degrades isosaccharinic acid.</title>
        <authorList>
            <person name="Bassil N.M."/>
            <person name="Lloyd J.R."/>
        </authorList>
    </citation>
    <scope>NUCLEOTIDE SEQUENCE [LARGE SCALE GENOMIC DNA]</scope>
    <source>
        <strain evidence="1 2">NB2006</strain>
    </source>
</reference>
<dbReference type="Proteomes" id="UP000180175">
    <property type="component" value="Chromosome"/>
</dbReference>
<keyword evidence="2" id="KW-1185">Reference proteome</keyword>
<evidence type="ECO:0000313" key="2">
    <source>
        <dbReference type="Proteomes" id="UP000180175"/>
    </source>
</evidence>
<dbReference type="RefSeq" id="WP_169824297.1">
    <property type="nucleotide sequence ID" value="NZ_CP063356.2"/>
</dbReference>
<proteinExistence type="predicted"/>
<dbReference type="AlphaFoldDB" id="A0A7S7LBH1"/>
<gene>
    <name evidence="1" type="ORF">AWH56_010740</name>
</gene>
<dbReference type="KEGG" id="aia:AWH56_010740"/>
<reference evidence="1 2" key="1">
    <citation type="journal article" date="2017" name="Genome Announc.">
        <title>Draft Genome Sequences of Four Alkaliphilic Bacteria Belonging to the Anaerobacillus Genus.</title>
        <authorList>
            <person name="Bassil N.M."/>
            <person name="Lloyd J.R."/>
        </authorList>
    </citation>
    <scope>NUCLEOTIDE SEQUENCE [LARGE SCALE GENOMIC DNA]</scope>
    <source>
        <strain evidence="1 2">NB2006</strain>
    </source>
</reference>
<organism evidence="1 2">
    <name type="scientific">Anaerobacillus isosaccharinicus</name>
    <dbReference type="NCBI Taxonomy" id="1532552"/>
    <lineage>
        <taxon>Bacteria</taxon>
        <taxon>Bacillati</taxon>
        <taxon>Bacillota</taxon>
        <taxon>Bacilli</taxon>
        <taxon>Bacillales</taxon>
        <taxon>Bacillaceae</taxon>
        <taxon>Anaerobacillus</taxon>
    </lineage>
</organism>
<accession>A0A7S7LBH1</accession>
<protein>
    <submittedName>
        <fullName evidence="1">Uncharacterized protein</fullName>
    </submittedName>
</protein>